<evidence type="ECO:0000313" key="2">
    <source>
        <dbReference type="EMBL" id="KYF54134.1"/>
    </source>
</evidence>
<dbReference type="Proteomes" id="UP000075420">
    <property type="component" value="Unassembled WGS sequence"/>
</dbReference>
<protein>
    <submittedName>
        <fullName evidence="2">Uncharacterized protein</fullName>
    </submittedName>
</protein>
<sequence length="64" mass="6843">MGHRPERPRSQGLHAVDGLELGDPRLQAGGDEPQIEQGVTRARVIPGRAPLDIPAAHLDIPPPI</sequence>
<reference evidence="2 3" key="1">
    <citation type="submission" date="2014-02" db="EMBL/GenBank/DDBJ databases">
        <title>The small core and large imbalanced accessory genome model reveals a collaborative survival strategy of Sorangium cellulosum strains in nature.</title>
        <authorList>
            <person name="Han K."/>
            <person name="Peng R."/>
            <person name="Blom J."/>
            <person name="Li Y.-Z."/>
        </authorList>
    </citation>
    <scope>NUCLEOTIDE SEQUENCE [LARGE SCALE GENOMIC DNA]</scope>
    <source>
        <strain evidence="2 3">So0157-25</strain>
    </source>
</reference>
<accession>A0A150PEL8</accession>
<name>A0A150PEL8_SORCE</name>
<proteinExistence type="predicted"/>
<evidence type="ECO:0000313" key="3">
    <source>
        <dbReference type="Proteomes" id="UP000075420"/>
    </source>
</evidence>
<evidence type="ECO:0000256" key="1">
    <source>
        <dbReference type="SAM" id="MobiDB-lite"/>
    </source>
</evidence>
<comment type="caution">
    <text evidence="2">The sequence shown here is derived from an EMBL/GenBank/DDBJ whole genome shotgun (WGS) entry which is preliminary data.</text>
</comment>
<dbReference type="EMBL" id="JELY01001934">
    <property type="protein sequence ID" value="KYF54134.1"/>
    <property type="molecule type" value="Genomic_DNA"/>
</dbReference>
<gene>
    <name evidence="2" type="ORF">BE08_02775</name>
</gene>
<organism evidence="2 3">
    <name type="scientific">Sorangium cellulosum</name>
    <name type="common">Polyangium cellulosum</name>
    <dbReference type="NCBI Taxonomy" id="56"/>
    <lineage>
        <taxon>Bacteria</taxon>
        <taxon>Pseudomonadati</taxon>
        <taxon>Myxococcota</taxon>
        <taxon>Polyangia</taxon>
        <taxon>Polyangiales</taxon>
        <taxon>Polyangiaceae</taxon>
        <taxon>Sorangium</taxon>
    </lineage>
</organism>
<dbReference type="AlphaFoldDB" id="A0A150PEL8"/>
<feature type="region of interest" description="Disordered" evidence="1">
    <location>
        <begin position="1"/>
        <end position="32"/>
    </location>
</feature>